<comment type="caution">
    <text evidence="2">The sequence shown here is derived from an EMBL/GenBank/DDBJ whole genome shotgun (WGS) entry which is preliminary data.</text>
</comment>
<organism evidence="2 3">
    <name type="scientific">Riccia fluitans</name>
    <dbReference type="NCBI Taxonomy" id="41844"/>
    <lineage>
        <taxon>Eukaryota</taxon>
        <taxon>Viridiplantae</taxon>
        <taxon>Streptophyta</taxon>
        <taxon>Embryophyta</taxon>
        <taxon>Marchantiophyta</taxon>
        <taxon>Marchantiopsida</taxon>
        <taxon>Marchantiidae</taxon>
        <taxon>Marchantiales</taxon>
        <taxon>Ricciaceae</taxon>
        <taxon>Riccia</taxon>
    </lineage>
</organism>
<feature type="region of interest" description="Disordered" evidence="1">
    <location>
        <begin position="25"/>
        <end position="121"/>
    </location>
</feature>
<evidence type="ECO:0000313" key="2">
    <source>
        <dbReference type="EMBL" id="KAL2643450.1"/>
    </source>
</evidence>
<accession>A0ABD1Z6V3</accession>
<feature type="compositionally biased region" description="Low complexity" evidence="1">
    <location>
        <begin position="78"/>
        <end position="89"/>
    </location>
</feature>
<feature type="compositionally biased region" description="Polar residues" evidence="1">
    <location>
        <begin position="91"/>
        <end position="106"/>
    </location>
</feature>
<keyword evidence="3" id="KW-1185">Reference proteome</keyword>
<evidence type="ECO:0000256" key="1">
    <source>
        <dbReference type="SAM" id="MobiDB-lite"/>
    </source>
</evidence>
<dbReference type="AlphaFoldDB" id="A0ABD1Z6V3"/>
<reference evidence="2 3" key="1">
    <citation type="submission" date="2024-09" db="EMBL/GenBank/DDBJ databases">
        <title>Chromosome-scale assembly of Riccia fluitans.</title>
        <authorList>
            <person name="Paukszto L."/>
            <person name="Sawicki J."/>
            <person name="Karawczyk K."/>
            <person name="Piernik-Szablinska J."/>
            <person name="Szczecinska M."/>
            <person name="Mazdziarz M."/>
        </authorList>
    </citation>
    <scope>NUCLEOTIDE SEQUENCE [LARGE SCALE GENOMIC DNA]</scope>
    <source>
        <strain evidence="2">Rf_01</strain>
        <tissue evidence="2">Aerial parts of the thallus</tissue>
    </source>
</reference>
<name>A0ABD1Z6V3_9MARC</name>
<feature type="compositionally biased region" description="Polar residues" evidence="1">
    <location>
        <begin position="51"/>
        <end position="68"/>
    </location>
</feature>
<proteinExistence type="predicted"/>
<sequence length="121" mass="13505">MDPRVAILSNPGVRWRPDVESLWVPGSPGEKAVGYPNRPVDYSTDFDGSTAPPQSDSNLAPLQQQQMQRNEHMMQVPQMHQQLHMQGMQRIPQNSNMGSYGVGNQQGKRKEPDSGNQNYSG</sequence>
<evidence type="ECO:0000313" key="3">
    <source>
        <dbReference type="Proteomes" id="UP001605036"/>
    </source>
</evidence>
<gene>
    <name evidence="2" type="ORF">R1flu_011037</name>
</gene>
<dbReference type="EMBL" id="JBHFFA010000002">
    <property type="protein sequence ID" value="KAL2643450.1"/>
    <property type="molecule type" value="Genomic_DNA"/>
</dbReference>
<dbReference type="Proteomes" id="UP001605036">
    <property type="component" value="Unassembled WGS sequence"/>
</dbReference>
<protein>
    <submittedName>
        <fullName evidence="2">Uncharacterized protein</fullName>
    </submittedName>
</protein>